<dbReference type="Proteomes" id="UP000283619">
    <property type="component" value="Unassembled WGS sequence"/>
</dbReference>
<accession>A0A423P6M5</accession>
<comment type="caution">
    <text evidence="1">The sequence shown here is derived from an EMBL/GenBank/DDBJ whole genome shotgun (WGS) entry which is preliminary data.</text>
</comment>
<name>A0A423P6M5_PSEFL</name>
<dbReference type="AlphaFoldDB" id="A0A423P6M5"/>
<evidence type="ECO:0000313" key="1">
    <source>
        <dbReference type="EMBL" id="ROO09900.1"/>
    </source>
</evidence>
<organism evidence="1 2">
    <name type="scientific">Pseudomonas fluorescens</name>
    <dbReference type="NCBI Taxonomy" id="294"/>
    <lineage>
        <taxon>Bacteria</taxon>
        <taxon>Pseudomonadati</taxon>
        <taxon>Pseudomonadota</taxon>
        <taxon>Gammaproteobacteria</taxon>
        <taxon>Pseudomonadales</taxon>
        <taxon>Pseudomonadaceae</taxon>
        <taxon>Pseudomonas</taxon>
    </lineage>
</organism>
<gene>
    <name evidence="1" type="ORF">BK673_13430</name>
</gene>
<dbReference type="RefSeq" id="WP_123593974.1">
    <property type="nucleotide sequence ID" value="NZ_MOBZ01000009.1"/>
</dbReference>
<dbReference type="EMBL" id="MOBZ01000009">
    <property type="protein sequence ID" value="ROO09900.1"/>
    <property type="molecule type" value="Genomic_DNA"/>
</dbReference>
<reference evidence="1 2" key="1">
    <citation type="submission" date="2016-10" db="EMBL/GenBank/DDBJ databases">
        <title>Comparative genome analysis of multiple Pseudomonas spp. focuses on biocontrol and plant growth promoting traits.</title>
        <authorList>
            <person name="Tao X.-Y."/>
            <person name="Taylor C.G."/>
        </authorList>
    </citation>
    <scope>NUCLEOTIDE SEQUENCE [LARGE SCALE GENOMIC DNA]</scope>
    <source>
        <strain evidence="1 2">36G2</strain>
    </source>
</reference>
<evidence type="ECO:0000313" key="2">
    <source>
        <dbReference type="Proteomes" id="UP000283619"/>
    </source>
</evidence>
<sequence length="173" mass="19738">MIFKSAGTEVNLNTVTYRSLGFGEKSILETKKYEMTINNDEFPENFINHANSFIAECKIDDSEQGYADIPELKKIGHPTFNEILNDHHNLAASLIKDYLYFELFYFLLPNSRELKVVINSIEDIKSDGRSITITGDTYPVQKILKIKSTTQSRKTTIAMTKKPEKGRDLFSTS</sequence>
<protein>
    <submittedName>
        <fullName evidence="1">Uncharacterized protein</fullName>
    </submittedName>
</protein>
<proteinExistence type="predicted"/>